<dbReference type="Pfam" id="PF13192">
    <property type="entry name" value="Thioredoxin_3"/>
    <property type="match status" value="1"/>
</dbReference>
<evidence type="ECO:0000313" key="3">
    <source>
        <dbReference type="Proteomes" id="UP000190092"/>
    </source>
</evidence>
<feature type="domain" description="Thioredoxin-like fold" evidence="1">
    <location>
        <begin position="1"/>
        <end position="77"/>
    </location>
</feature>
<dbReference type="InterPro" id="IPR036249">
    <property type="entry name" value="Thioredoxin-like_sf"/>
</dbReference>
<gene>
    <name evidence="2" type="ORF">SAMN02745126_04454</name>
</gene>
<dbReference type="AlphaFoldDB" id="A0A1T4S9D3"/>
<dbReference type="RefSeq" id="WP_085936120.1">
    <property type="nucleotide sequence ID" value="NZ_FUWJ01000007.1"/>
</dbReference>
<evidence type="ECO:0000259" key="1">
    <source>
        <dbReference type="Pfam" id="PF13192"/>
    </source>
</evidence>
<keyword evidence="3" id="KW-1185">Reference proteome</keyword>
<dbReference type="EMBL" id="FUWJ01000007">
    <property type="protein sequence ID" value="SKA24853.1"/>
    <property type="molecule type" value="Genomic_DNA"/>
</dbReference>
<dbReference type="Gene3D" id="3.40.30.10">
    <property type="entry name" value="Glutaredoxin"/>
    <property type="match status" value="1"/>
</dbReference>
<proteinExistence type="predicted"/>
<dbReference type="SUPFAM" id="SSF52833">
    <property type="entry name" value="Thioredoxin-like"/>
    <property type="match status" value="1"/>
</dbReference>
<reference evidence="3" key="1">
    <citation type="submission" date="2017-02" db="EMBL/GenBank/DDBJ databases">
        <authorList>
            <person name="Varghese N."/>
            <person name="Submissions S."/>
        </authorList>
    </citation>
    <scope>NUCLEOTIDE SEQUENCE [LARGE SCALE GENOMIC DNA]</scope>
    <source>
        <strain evidence="3">ATCC 27094</strain>
    </source>
</reference>
<accession>A0A1T4S9D3</accession>
<dbReference type="Proteomes" id="UP000190092">
    <property type="component" value="Unassembled WGS sequence"/>
</dbReference>
<dbReference type="OrthoDB" id="9800630at2"/>
<sequence length="86" mass="9378">MKVELFHAPGCSRCTAAREDLKAAATAARADVEWREVNALDEMDYAVERGVLSLPSIVIDGELVFSALPSPQQLRAALLRRPAVRS</sequence>
<protein>
    <submittedName>
        <fullName evidence="2">Glutaredoxin</fullName>
    </submittedName>
</protein>
<dbReference type="InterPro" id="IPR012336">
    <property type="entry name" value="Thioredoxin-like_fold"/>
</dbReference>
<dbReference type="STRING" id="225324.SAMN02745126_04454"/>
<evidence type="ECO:0000313" key="2">
    <source>
        <dbReference type="EMBL" id="SKA24853.1"/>
    </source>
</evidence>
<name>A0A1T4S9D3_9HYPH</name>
<organism evidence="2 3">
    <name type="scientific">Enhydrobacter aerosaccus</name>
    <dbReference type="NCBI Taxonomy" id="225324"/>
    <lineage>
        <taxon>Bacteria</taxon>
        <taxon>Pseudomonadati</taxon>
        <taxon>Pseudomonadota</taxon>
        <taxon>Alphaproteobacteria</taxon>
        <taxon>Hyphomicrobiales</taxon>
        <taxon>Enhydrobacter</taxon>
    </lineage>
</organism>